<dbReference type="Gene3D" id="3.40.50.2000">
    <property type="entry name" value="Glycogen Phosphorylase B"/>
    <property type="match status" value="2"/>
</dbReference>
<dbReference type="EMBL" id="PYUC01000005">
    <property type="protein sequence ID" value="PTB20708.1"/>
    <property type="molecule type" value="Genomic_DNA"/>
</dbReference>
<dbReference type="GO" id="GO:0016757">
    <property type="term" value="F:glycosyltransferase activity"/>
    <property type="evidence" value="ECO:0007669"/>
    <property type="project" value="InterPro"/>
</dbReference>
<proteinExistence type="predicted"/>
<feature type="domain" description="Glycosyl transferase family 1" evidence="2">
    <location>
        <begin position="169"/>
        <end position="315"/>
    </location>
</feature>
<protein>
    <submittedName>
        <fullName evidence="3">Glycosyl transferase family 2</fullName>
    </submittedName>
</protein>
<dbReference type="CDD" id="cd03801">
    <property type="entry name" value="GT4_PimA-like"/>
    <property type="match status" value="1"/>
</dbReference>
<sequence>MKVLVCAPDIFIGDAVGNHCLGIARACERLGLAVELYAERFDAASARVRPLAELFAECEPQDVLLVSYSIFDPYLDKLAKLDCRKLCYFHGVTDSELLEAFEPRTAQLCRDAMQQLHQLSTFDLLIANSRFSARALAQHADACAIKVLPPVFADMPAFRHERRQDIATDRIRQLLVVGRVVPHKRVEDAIALLPKLSELGADALLSVVGSMPNYDYAKYLLNFARSQGVLTHVDFKGMLDDADLVDCFARADVLLVPSRHEGFCVPVLEAMHHGKPALVRAGTAAEELCAPSDILPSDSSADIWAAATHRLLSRDANDTSKAASMYHARAQAILSTTSDEEWLKLLTHEGESIAT</sequence>
<name>A0A2T3XW31_9BURK</name>
<comment type="caution">
    <text evidence="3">The sequence shown here is derived from an EMBL/GenBank/DDBJ whole genome shotgun (WGS) entry which is preliminary data.</text>
</comment>
<evidence type="ECO:0000256" key="1">
    <source>
        <dbReference type="ARBA" id="ARBA00022679"/>
    </source>
</evidence>
<reference evidence="3 4" key="1">
    <citation type="submission" date="2018-03" db="EMBL/GenBank/DDBJ databases">
        <title>Whole genome analyses suggest that Burkholderia sensu lato contains two further novel genera in the rhizoxinica-symbiotica group Mycetohabitans gen. nov., and Trinickia gen. nov.: implications for the evolution of diazotrophy and nodulation in the Burkholderiaceae.</title>
        <authorList>
            <person name="Estrada De Los Santos P."/>
            <person name="Palmer M."/>
            <person name="Chavez-Ramirez B."/>
            <person name="Steenkamp E.T."/>
            <person name="Hirsch A.M."/>
            <person name="Manyaka P."/>
            <person name="Maluk M."/>
            <person name="Lafos M."/>
            <person name="Crook M."/>
            <person name="Gross E."/>
            <person name="Simon M.F."/>
            <person name="Bueno Dos Reis Junior F."/>
            <person name="Poole P.S."/>
            <person name="Venter S.N."/>
            <person name="James E.K."/>
        </authorList>
    </citation>
    <scope>NUCLEOTIDE SEQUENCE [LARGE SCALE GENOMIC DNA]</scope>
    <source>
        <strain evidence="3 4">JPY-366</strain>
    </source>
</reference>
<keyword evidence="1 3" id="KW-0808">Transferase</keyword>
<dbReference type="RefSeq" id="WP_107151024.1">
    <property type="nucleotide sequence ID" value="NZ_PYUC01000005.1"/>
</dbReference>
<dbReference type="Pfam" id="PF00534">
    <property type="entry name" value="Glycos_transf_1"/>
    <property type="match status" value="1"/>
</dbReference>
<evidence type="ECO:0000313" key="4">
    <source>
        <dbReference type="Proteomes" id="UP000240638"/>
    </source>
</evidence>
<dbReference type="Proteomes" id="UP000240638">
    <property type="component" value="Unassembled WGS sequence"/>
</dbReference>
<organism evidence="3 4">
    <name type="scientific">Trinickia symbiotica</name>
    <dbReference type="NCBI Taxonomy" id="863227"/>
    <lineage>
        <taxon>Bacteria</taxon>
        <taxon>Pseudomonadati</taxon>
        <taxon>Pseudomonadota</taxon>
        <taxon>Betaproteobacteria</taxon>
        <taxon>Burkholderiales</taxon>
        <taxon>Burkholderiaceae</taxon>
        <taxon>Trinickia</taxon>
    </lineage>
</organism>
<gene>
    <name evidence="3" type="ORF">C9I57_12885</name>
</gene>
<evidence type="ECO:0000259" key="2">
    <source>
        <dbReference type="Pfam" id="PF00534"/>
    </source>
</evidence>
<dbReference type="GO" id="GO:0009103">
    <property type="term" value="P:lipopolysaccharide biosynthetic process"/>
    <property type="evidence" value="ECO:0007669"/>
    <property type="project" value="TreeGrafter"/>
</dbReference>
<dbReference type="AlphaFoldDB" id="A0A2T3XW31"/>
<dbReference type="PANTHER" id="PTHR46401:SF2">
    <property type="entry name" value="GLYCOSYLTRANSFERASE WBBK-RELATED"/>
    <property type="match status" value="1"/>
</dbReference>
<dbReference type="SUPFAM" id="SSF53756">
    <property type="entry name" value="UDP-Glycosyltransferase/glycogen phosphorylase"/>
    <property type="match status" value="1"/>
</dbReference>
<dbReference type="PANTHER" id="PTHR46401">
    <property type="entry name" value="GLYCOSYLTRANSFERASE WBBK-RELATED"/>
    <property type="match status" value="1"/>
</dbReference>
<accession>A0A2T3XW31</accession>
<evidence type="ECO:0000313" key="3">
    <source>
        <dbReference type="EMBL" id="PTB20708.1"/>
    </source>
</evidence>
<dbReference type="InterPro" id="IPR001296">
    <property type="entry name" value="Glyco_trans_1"/>
</dbReference>